<proteinExistence type="predicted"/>
<feature type="region of interest" description="Disordered" evidence="1">
    <location>
        <begin position="406"/>
        <end position="503"/>
    </location>
</feature>
<comment type="caution">
    <text evidence="2">The sequence shown here is derived from an EMBL/GenBank/DDBJ whole genome shotgun (WGS) entry which is preliminary data.</text>
</comment>
<feature type="region of interest" description="Disordered" evidence="1">
    <location>
        <begin position="340"/>
        <end position="380"/>
    </location>
</feature>
<gene>
    <name evidence="2" type="ORF">DH2020_002464</name>
</gene>
<dbReference type="Pfam" id="PF05553">
    <property type="entry name" value="DUF761"/>
    <property type="match status" value="1"/>
</dbReference>
<feature type="compositionally biased region" description="Polar residues" evidence="1">
    <location>
        <begin position="342"/>
        <end position="361"/>
    </location>
</feature>
<evidence type="ECO:0000313" key="2">
    <source>
        <dbReference type="EMBL" id="KAK6162623.1"/>
    </source>
</evidence>
<reference evidence="2 3" key="1">
    <citation type="journal article" date="2021" name="Comput. Struct. Biotechnol. J.">
        <title>De novo genome assembly of the potent medicinal plant Rehmannia glutinosa using nanopore technology.</title>
        <authorList>
            <person name="Ma L."/>
            <person name="Dong C."/>
            <person name="Song C."/>
            <person name="Wang X."/>
            <person name="Zheng X."/>
            <person name="Niu Y."/>
            <person name="Chen S."/>
            <person name="Feng W."/>
        </authorList>
    </citation>
    <scope>NUCLEOTIDE SEQUENCE [LARGE SCALE GENOMIC DNA]</scope>
    <source>
        <strain evidence="2">DH-2019</strain>
    </source>
</reference>
<evidence type="ECO:0000313" key="3">
    <source>
        <dbReference type="Proteomes" id="UP001318860"/>
    </source>
</evidence>
<dbReference type="Proteomes" id="UP001318860">
    <property type="component" value="Unassembled WGS sequence"/>
</dbReference>
<dbReference type="EMBL" id="JABTTQ020000002">
    <property type="protein sequence ID" value="KAK6162623.1"/>
    <property type="molecule type" value="Genomic_DNA"/>
</dbReference>
<accession>A0ABR0XU52</accession>
<organism evidence="2 3">
    <name type="scientific">Rehmannia glutinosa</name>
    <name type="common">Chinese foxglove</name>
    <dbReference type="NCBI Taxonomy" id="99300"/>
    <lineage>
        <taxon>Eukaryota</taxon>
        <taxon>Viridiplantae</taxon>
        <taxon>Streptophyta</taxon>
        <taxon>Embryophyta</taxon>
        <taxon>Tracheophyta</taxon>
        <taxon>Spermatophyta</taxon>
        <taxon>Magnoliopsida</taxon>
        <taxon>eudicotyledons</taxon>
        <taxon>Gunneridae</taxon>
        <taxon>Pentapetalae</taxon>
        <taxon>asterids</taxon>
        <taxon>lamiids</taxon>
        <taxon>Lamiales</taxon>
        <taxon>Orobanchaceae</taxon>
        <taxon>Rehmannieae</taxon>
        <taxon>Rehmannia</taxon>
    </lineage>
</organism>
<dbReference type="InterPro" id="IPR008480">
    <property type="entry name" value="DUF761_pln"/>
</dbReference>
<feature type="compositionally biased region" description="Acidic residues" evidence="1">
    <location>
        <begin position="447"/>
        <end position="469"/>
    </location>
</feature>
<feature type="region of interest" description="Disordered" evidence="1">
    <location>
        <begin position="219"/>
        <end position="243"/>
    </location>
</feature>
<evidence type="ECO:0000256" key="1">
    <source>
        <dbReference type="SAM" id="MobiDB-lite"/>
    </source>
</evidence>
<name>A0ABR0XU52_REHGL</name>
<feature type="compositionally biased region" description="Basic and acidic residues" evidence="1">
    <location>
        <begin position="559"/>
        <end position="568"/>
    </location>
</feature>
<feature type="compositionally biased region" description="Polar residues" evidence="1">
    <location>
        <begin position="219"/>
        <end position="236"/>
    </location>
</feature>
<protein>
    <submittedName>
        <fullName evidence="2">Uncharacterized protein</fullName>
    </submittedName>
</protein>
<sequence>MASPPPPSGLSKKPHFPFPKPSSNFQQIPSESHSNSICKTLIILVLLLFIPLFPSQAPDFITQTIFTEFWEIIHLLFIGIAVSYGVFSRKSPQMVPEKIESSRNDDSHTYLSGISHLSSIFEDGFDNICGPDDEHDIMQSYYANYCQCFQKSGDQFLGKDRCVVHGGITKTRSPVSNNGSEINFVTYLKGESLVVVSNGKHFLGESSDFKPLNLPVRSLRSNNKPESQNRCKSSPNIEAKGNGDVKVPRIRGLIPMNLEKKFDESAGPSSIPWRSRSWRMENGYELSNTKPPSHYRPHSVGDFEFEHLKSRSLQGSKFSSSPELARSKVENAEGEMVFSVSHPKTSPTNGTRTRIFSNGSNCEEDKVGKGKQPIESLDSDAKSSSLAKVLSRAKSVRTIKPSRHIMNQKEQYDDFEEQPENPPVNNLNREFDRHFSMPKPKPTVPEFLDEDKEDIVDQNDTVSEEESEEDRASEFEKNSDEDDAKTNVHDDAELEGSEVDRKAGEFIAKFREQIRLQKTSSIKGYSGCNKEVDQVMANIPNKTDCGSNSRSGADAKSCQNDKLEKEHLSPSFMDNNCNRKGGID</sequence>
<dbReference type="PANTHER" id="PTHR34059">
    <property type="entry name" value="EXPRESSED PROTEIN"/>
    <property type="match status" value="1"/>
</dbReference>
<dbReference type="PANTHER" id="PTHR34059:SF1">
    <property type="entry name" value="EXPRESSED PROTEIN"/>
    <property type="match status" value="1"/>
</dbReference>
<keyword evidence="3" id="KW-1185">Reference proteome</keyword>
<feature type="region of interest" description="Disordered" evidence="1">
    <location>
        <begin position="543"/>
        <end position="584"/>
    </location>
</feature>
<feature type="compositionally biased region" description="Basic and acidic residues" evidence="1">
    <location>
        <begin position="470"/>
        <end position="491"/>
    </location>
</feature>